<keyword evidence="2" id="KW-1185">Reference proteome</keyword>
<dbReference type="Proteomes" id="UP000655225">
    <property type="component" value="Unassembled WGS sequence"/>
</dbReference>
<gene>
    <name evidence="1" type="ORF">HHK36_023461</name>
</gene>
<proteinExistence type="predicted"/>
<organism evidence="1 2">
    <name type="scientific">Tetracentron sinense</name>
    <name type="common">Spur-leaf</name>
    <dbReference type="NCBI Taxonomy" id="13715"/>
    <lineage>
        <taxon>Eukaryota</taxon>
        <taxon>Viridiplantae</taxon>
        <taxon>Streptophyta</taxon>
        <taxon>Embryophyta</taxon>
        <taxon>Tracheophyta</taxon>
        <taxon>Spermatophyta</taxon>
        <taxon>Magnoliopsida</taxon>
        <taxon>Trochodendrales</taxon>
        <taxon>Trochodendraceae</taxon>
        <taxon>Tetracentron</taxon>
    </lineage>
</organism>
<dbReference type="OrthoDB" id="10022521at2759"/>
<reference evidence="1 2" key="1">
    <citation type="submission" date="2020-04" db="EMBL/GenBank/DDBJ databases">
        <title>Plant Genome Project.</title>
        <authorList>
            <person name="Zhang R.-G."/>
        </authorList>
    </citation>
    <scope>NUCLEOTIDE SEQUENCE [LARGE SCALE GENOMIC DNA]</scope>
    <source>
        <strain evidence="1">YNK0</strain>
        <tissue evidence="1">Leaf</tissue>
    </source>
</reference>
<dbReference type="PANTHER" id="PTHR35128">
    <property type="entry name" value="SECRETION-REGULATING GUANINE NUCLEOTIDE EXCHANGE FACTOR"/>
    <property type="match status" value="1"/>
</dbReference>
<sequence length="103" mass="11672">MAMGASSGGHFCSVLAANMRFCSITLMIAQGMFDQMDVSKDYPPTPFVHMPKDRLDQAISVKLFELLHEKGFIDENGYMRSDGRATCWKEAIREKAFLPDKYE</sequence>
<evidence type="ECO:0000313" key="1">
    <source>
        <dbReference type="EMBL" id="KAF8391160.1"/>
    </source>
</evidence>
<accession>A0A834YNA1</accession>
<dbReference type="PANTHER" id="PTHR35128:SF1">
    <property type="entry name" value="SECRETION-REGULATING GUANINE NUCLEOTIDE EXCHANGE FACTOR"/>
    <property type="match status" value="1"/>
</dbReference>
<protein>
    <submittedName>
        <fullName evidence="1">Uncharacterized protein</fullName>
    </submittedName>
</protein>
<comment type="caution">
    <text evidence="1">The sequence shown here is derived from an EMBL/GenBank/DDBJ whole genome shotgun (WGS) entry which is preliminary data.</text>
</comment>
<dbReference type="AlphaFoldDB" id="A0A834YNA1"/>
<dbReference type="EMBL" id="JABCRI010000017">
    <property type="protein sequence ID" value="KAF8391160.1"/>
    <property type="molecule type" value="Genomic_DNA"/>
</dbReference>
<name>A0A834YNA1_TETSI</name>
<evidence type="ECO:0000313" key="2">
    <source>
        <dbReference type="Proteomes" id="UP000655225"/>
    </source>
</evidence>